<accession>A0A1V3XU21</accession>
<protein>
    <submittedName>
        <fullName evidence="1">Uncharacterized protein</fullName>
    </submittedName>
</protein>
<dbReference type="EMBL" id="MVBM01000001">
    <property type="protein sequence ID" value="OOK82276.1"/>
    <property type="molecule type" value="Genomic_DNA"/>
</dbReference>
<sequence length="49" mass="5613">MNWQVRQLGEIAETALGKMLDKGKQKGLPQVPYLRNVNVQWGVWTLTIC</sequence>
<reference evidence="1 2" key="1">
    <citation type="submission" date="2017-02" db="EMBL/GenBank/DDBJ databases">
        <title>Complete genome sequences of Mycobacterium kansasii strains isolated from rhesus macaques.</title>
        <authorList>
            <person name="Panda A."/>
            <person name="Nagaraj S."/>
            <person name="Zhao X."/>
            <person name="Tettelin H."/>
            <person name="Detolla L.J."/>
        </authorList>
    </citation>
    <scope>NUCLEOTIDE SEQUENCE [LARGE SCALE GENOMIC DNA]</scope>
    <source>
        <strain evidence="1 2">11-3813</strain>
    </source>
</reference>
<proteinExistence type="predicted"/>
<evidence type="ECO:0000313" key="1">
    <source>
        <dbReference type="EMBL" id="OOK82276.1"/>
    </source>
</evidence>
<gene>
    <name evidence="1" type="ORF">BZL30_1363</name>
</gene>
<dbReference type="AlphaFoldDB" id="A0A1V3XU21"/>
<organism evidence="1 2">
    <name type="scientific">Mycobacterium kansasii</name>
    <dbReference type="NCBI Taxonomy" id="1768"/>
    <lineage>
        <taxon>Bacteria</taxon>
        <taxon>Bacillati</taxon>
        <taxon>Actinomycetota</taxon>
        <taxon>Actinomycetes</taxon>
        <taxon>Mycobacteriales</taxon>
        <taxon>Mycobacteriaceae</taxon>
        <taxon>Mycobacterium</taxon>
    </lineage>
</organism>
<name>A0A1V3XU21_MYCKA</name>
<evidence type="ECO:0000313" key="2">
    <source>
        <dbReference type="Proteomes" id="UP000189229"/>
    </source>
</evidence>
<comment type="caution">
    <text evidence="1">The sequence shown here is derived from an EMBL/GenBank/DDBJ whole genome shotgun (WGS) entry which is preliminary data.</text>
</comment>
<dbReference type="Proteomes" id="UP000189229">
    <property type="component" value="Unassembled WGS sequence"/>
</dbReference>